<evidence type="ECO:0000256" key="1">
    <source>
        <dbReference type="ARBA" id="ARBA00007626"/>
    </source>
</evidence>
<dbReference type="InterPro" id="IPR011990">
    <property type="entry name" value="TPR-like_helical_dom_sf"/>
</dbReference>
<dbReference type="Pfam" id="PF17177">
    <property type="entry name" value="PPR_long"/>
    <property type="match status" value="1"/>
</dbReference>
<dbReference type="AlphaFoldDB" id="A0A177A012"/>
<proteinExistence type="inferred from homology"/>
<feature type="domain" description="PROP1-like PPR" evidence="4">
    <location>
        <begin position="576"/>
        <end position="690"/>
    </location>
</feature>
<dbReference type="EMBL" id="KV441432">
    <property type="protein sequence ID" value="OAF54284.1"/>
    <property type="molecule type" value="Genomic_DNA"/>
</dbReference>
<evidence type="ECO:0000256" key="3">
    <source>
        <dbReference type="PROSITE-ProRule" id="PRU00708"/>
    </source>
</evidence>
<dbReference type="InterPro" id="IPR033443">
    <property type="entry name" value="PROP1-like_PPR_dom"/>
</dbReference>
<dbReference type="Proteomes" id="UP000077154">
    <property type="component" value="Unassembled WGS sequence"/>
</dbReference>
<dbReference type="InterPro" id="IPR050872">
    <property type="entry name" value="PPR_P_subfamily"/>
</dbReference>
<comment type="similarity">
    <text evidence="1">Belongs to the PPR family. P subfamily.</text>
</comment>
<keyword evidence="2" id="KW-0677">Repeat</keyword>
<dbReference type="VEuPathDB" id="FungiDB:GMDG_08015"/>
<dbReference type="PANTHER" id="PTHR46128">
    <property type="entry name" value="MITOCHONDRIAL GROUP I INTRON SPLICING FACTOR CCM1"/>
    <property type="match status" value="1"/>
</dbReference>
<organism evidence="5">
    <name type="scientific">Pseudogymnoascus destructans</name>
    <dbReference type="NCBI Taxonomy" id="655981"/>
    <lineage>
        <taxon>Eukaryota</taxon>
        <taxon>Fungi</taxon>
        <taxon>Dikarya</taxon>
        <taxon>Ascomycota</taxon>
        <taxon>Pezizomycotina</taxon>
        <taxon>Leotiomycetes</taxon>
        <taxon>Thelebolales</taxon>
        <taxon>Thelebolaceae</taxon>
        <taxon>Pseudogymnoascus</taxon>
    </lineage>
</organism>
<dbReference type="InterPro" id="IPR002885">
    <property type="entry name" value="PPR_rpt"/>
</dbReference>
<gene>
    <name evidence="5" type="ORF">VC83_09441</name>
</gene>
<name>A0A177A012_9PEZI</name>
<dbReference type="PROSITE" id="PS51375">
    <property type="entry name" value="PPR"/>
    <property type="match status" value="1"/>
</dbReference>
<evidence type="ECO:0000256" key="2">
    <source>
        <dbReference type="ARBA" id="ARBA00022737"/>
    </source>
</evidence>
<dbReference type="RefSeq" id="XP_024319591.1">
    <property type="nucleotide sequence ID" value="XM_024472880.1"/>
</dbReference>
<dbReference type="eggNOG" id="KOG4197">
    <property type="taxonomic scope" value="Eukaryota"/>
</dbReference>
<evidence type="ECO:0000313" key="5">
    <source>
        <dbReference type="EMBL" id="OAF54284.1"/>
    </source>
</evidence>
<dbReference type="Gene3D" id="1.25.40.10">
    <property type="entry name" value="Tetratricopeptide repeat domain"/>
    <property type="match status" value="3"/>
</dbReference>
<sequence>MLERTAGCLELGSVRRFVPGCKSMKSRRMLHSAFWNHGAMELELSPLWQVLIQGTAHNDRPIETNEHDNSGGMMLDFLYPSGALNLIGQYSPWTPDRTDFRRTMGLGRIGQRHYTSAAGDGSVTMSRRAEEVGCQYEVKSMEHRVDWEVQHLKSDGTGQTSAFLRSISESTRTNDYEEAWRQFGQLNSDNKLALAPRLLSYLISSNRPIDADRIVSVFDTIRDQAGHSSYEALVNAHVVLRNYEDAANVHSESLATFRKPTSSDRLLGLLIQYGRWDMAFDAWKTVKDLGTASPRNGHDIWARVVYLPNLNEKVLQMVSGLTSHLSDTPDLDISRELPVDKVTFITEALSIALFPQDDFSEANFLSVFSRLESLGLATESIYQNTILKLLKMDRTKMVVRLYRKFRQTGGIPTTRILDAILKIFCKYKSNMGIHQILEDWVRHFDKPSSPAYRMVMTAFASQGNVEAVKGLWKKYLERQTYGRIRNADDLLPLMHVHAKRGEVDEVVNIFESMEAEYKVVPNIKHSNILLNVYGKAHAVDKAFEHYNKLLDSDVHPDKITIGTMMGICTQRGDAIAARELYNSAAGLGIRPNIVMVDCLVLGDIQNGNINKAEETCMKALTMALDGPKTRMWNYLLVAYAMGRDLENVSRVHRIMESSNVSPDTYTYSALMQALAVAGQPSRAWKILTEAMPEAGIQATEFHYAVVMGGFIATKELDMVFHVRDHMLSRPEGLKPAVSSNIQTLKAAVMDDSRRIQSGDADTDFAKAEDYFFQFLMNADRQELASNPRKGMGHEPLDVAYSAAYFDFYMFVCGQHKAFDRVKRLYDNFLQRLPEDRRSQPPIRILNALMVSRLKENDHDGVQEAWEFALMRAKERGKPISGNNLLLYSHRLSLCRPLSTLIKSLAAQNKLTQLKETIADIRAFGFELDSNNWNLYVQALTKAYKYQEAFGVCEKRLMPGWLGWAMIRQVEPRRNRLSLKDRARKRDPTYLRPIYHTILMLSRAYLDMEGSYSAAGQAYHVLKYVDQHCPLTLNAIQTMRRTEDELEKKMLGTTQG</sequence>
<protein>
    <recommendedName>
        <fullName evidence="4">PROP1-like PPR domain-containing protein</fullName>
    </recommendedName>
</protein>
<dbReference type="SUPFAM" id="SSF48452">
    <property type="entry name" value="TPR-like"/>
    <property type="match status" value="1"/>
</dbReference>
<dbReference type="OrthoDB" id="185373at2759"/>
<dbReference type="PANTHER" id="PTHR46128:SF329">
    <property type="entry name" value="MITOCHONDRIAL GROUP I INTRON SPLICING FACTOR DMR1"/>
    <property type="match status" value="1"/>
</dbReference>
<reference evidence="5" key="1">
    <citation type="submission" date="2016-03" db="EMBL/GenBank/DDBJ databases">
        <title>Updated assembly of Pseudogymnoascus destructans, the fungus causing white-nose syndrome of bats.</title>
        <authorList>
            <person name="Palmer J.M."/>
            <person name="Drees K.P."/>
            <person name="Foster J.T."/>
            <person name="Lindner D.L."/>
        </authorList>
    </citation>
    <scope>NUCLEOTIDE SEQUENCE [LARGE SCALE GENOMIC DNA]</scope>
    <source>
        <strain evidence="5">20631-21</strain>
    </source>
</reference>
<dbReference type="GeneID" id="36292472"/>
<evidence type="ECO:0000259" key="4">
    <source>
        <dbReference type="Pfam" id="PF17177"/>
    </source>
</evidence>
<feature type="repeat" description="PPR" evidence="3">
    <location>
        <begin position="663"/>
        <end position="698"/>
    </location>
</feature>
<dbReference type="Pfam" id="PF01535">
    <property type="entry name" value="PPR"/>
    <property type="match status" value="1"/>
</dbReference>
<accession>A0A177A012</accession>